<evidence type="ECO:0000313" key="4">
    <source>
        <dbReference type="Proteomes" id="UP001313282"/>
    </source>
</evidence>
<proteinExistence type="predicted"/>
<comment type="caution">
    <text evidence="3">The sequence shown here is derived from an EMBL/GenBank/DDBJ whole genome shotgun (WGS) entry which is preliminary data.</text>
</comment>
<feature type="compositionally biased region" description="Basic and acidic residues" evidence="2">
    <location>
        <begin position="184"/>
        <end position="195"/>
    </location>
</feature>
<feature type="coiled-coil region" evidence="1">
    <location>
        <begin position="399"/>
        <end position="426"/>
    </location>
</feature>
<name>A0AAN8N1S5_9PEZI</name>
<feature type="compositionally biased region" description="Acidic residues" evidence="2">
    <location>
        <begin position="143"/>
        <end position="165"/>
    </location>
</feature>
<evidence type="ECO:0000313" key="3">
    <source>
        <dbReference type="EMBL" id="KAK6344864.1"/>
    </source>
</evidence>
<organism evidence="3 4">
    <name type="scientific">Orbilia javanica</name>
    <dbReference type="NCBI Taxonomy" id="47235"/>
    <lineage>
        <taxon>Eukaryota</taxon>
        <taxon>Fungi</taxon>
        <taxon>Dikarya</taxon>
        <taxon>Ascomycota</taxon>
        <taxon>Pezizomycotina</taxon>
        <taxon>Orbiliomycetes</taxon>
        <taxon>Orbiliales</taxon>
        <taxon>Orbiliaceae</taxon>
        <taxon>Orbilia</taxon>
    </lineage>
</organism>
<evidence type="ECO:0000256" key="1">
    <source>
        <dbReference type="SAM" id="Coils"/>
    </source>
</evidence>
<sequence length="620" mass="69319">MVLEADFMDQSFSSLPSPGLKRKRSNTTIMTHLRTEAARVVRKRLGLHVEPNKVAITGKPFPKRKTVYIWKVHGDLSESEQSLVSRTINSESTQRRYFRSWSDLERVQLTALIKKEAILPEYYDRKGGRADLQSAAWELLPSDTEEDEDEEDEEGDEEQCAEDETPAGYRSKDAYDQNIQLRSSKKDRPTKRSKEMPTNGDSRNTPEALIQDLIASTSEPQPVVKSTVLQTPSTIKVAKRCSLQAPESVRGSTQSVPQDVANDDDEALTITTPTAPPRTMSLNSNGVLELDPVPTPIIPSPIVPSFKMPSFTASSPTASSPTFPITAPIAASPFTPTVSAAGLFAACSGAGSDSGDETRHNMIRVGVADMENTMRAYLEHATVAYLSVPRFWEEKRALKREHKEKENQYEQRLGSLKKELEQQVKLSSDKESMFKGIITSLEAESARCIKDKMDLDRENKALQEKVDMVTTLGDRMQHQISTLEKDLASSKASEKQLQLQETATKDCYKRLGVEHDKLKEATDLKARESQQKIDALEKSQSELECQLEASVEAHKSKEDAFQDQILALELKLGIAAAEKEALHRRLMEFETGSLNLLQNVMSYQSRALENMRTDPMLPID</sequence>
<dbReference type="AlphaFoldDB" id="A0AAN8N1S5"/>
<gene>
    <name evidence="3" type="ORF">TWF718_006816</name>
</gene>
<evidence type="ECO:0000256" key="2">
    <source>
        <dbReference type="SAM" id="MobiDB-lite"/>
    </source>
</evidence>
<feature type="region of interest" description="Disordered" evidence="2">
    <location>
        <begin position="141"/>
        <end position="206"/>
    </location>
</feature>
<accession>A0AAN8N1S5</accession>
<dbReference type="Proteomes" id="UP001313282">
    <property type="component" value="Unassembled WGS sequence"/>
</dbReference>
<reference evidence="3 4" key="1">
    <citation type="submission" date="2019-10" db="EMBL/GenBank/DDBJ databases">
        <authorList>
            <person name="Palmer J.M."/>
        </authorList>
    </citation>
    <scope>NUCLEOTIDE SEQUENCE [LARGE SCALE GENOMIC DNA]</scope>
    <source>
        <strain evidence="3 4">TWF718</strain>
    </source>
</reference>
<dbReference type="EMBL" id="JAVHNR010000004">
    <property type="protein sequence ID" value="KAK6344864.1"/>
    <property type="molecule type" value="Genomic_DNA"/>
</dbReference>
<keyword evidence="1" id="KW-0175">Coiled coil</keyword>
<keyword evidence="4" id="KW-1185">Reference proteome</keyword>
<feature type="coiled-coil region" evidence="1">
    <location>
        <begin position="519"/>
        <end position="553"/>
    </location>
</feature>
<protein>
    <submittedName>
        <fullName evidence="3">Uncharacterized protein</fullName>
    </submittedName>
</protein>